<dbReference type="EMBL" id="JACHMU010000001">
    <property type="protein sequence ID" value="MBB5744232.1"/>
    <property type="molecule type" value="Genomic_DNA"/>
</dbReference>
<feature type="region of interest" description="Disordered" evidence="1">
    <location>
        <begin position="270"/>
        <end position="290"/>
    </location>
</feature>
<organism evidence="2 3">
    <name type="scientific">Microbacterium ginsengiterrae</name>
    <dbReference type="NCBI Taxonomy" id="546115"/>
    <lineage>
        <taxon>Bacteria</taxon>
        <taxon>Bacillati</taxon>
        <taxon>Actinomycetota</taxon>
        <taxon>Actinomycetes</taxon>
        <taxon>Micrococcales</taxon>
        <taxon>Microbacteriaceae</taxon>
        <taxon>Microbacterium</taxon>
    </lineage>
</organism>
<protein>
    <submittedName>
        <fullName evidence="2">Uncharacterized protein</fullName>
    </submittedName>
</protein>
<feature type="compositionally biased region" description="Pro residues" evidence="1">
    <location>
        <begin position="353"/>
        <end position="367"/>
    </location>
</feature>
<reference evidence="2 3" key="1">
    <citation type="submission" date="2020-08" db="EMBL/GenBank/DDBJ databases">
        <title>Sequencing the genomes of 1000 actinobacteria strains.</title>
        <authorList>
            <person name="Klenk H.-P."/>
        </authorList>
    </citation>
    <scope>NUCLEOTIDE SEQUENCE [LARGE SCALE GENOMIC DNA]</scope>
    <source>
        <strain evidence="2 3">DSM 24823</strain>
    </source>
</reference>
<dbReference type="AlphaFoldDB" id="A0A7W9CEN3"/>
<name>A0A7W9CEN3_9MICO</name>
<proteinExistence type="predicted"/>
<gene>
    <name evidence="2" type="ORF">HD600_002729</name>
</gene>
<evidence type="ECO:0000256" key="1">
    <source>
        <dbReference type="SAM" id="MobiDB-lite"/>
    </source>
</evidence>
<accession>A0A7W9CEN3</accession>
<evidence type="ECO:0000313" key="3">
    <source>
        <dbReference type="Proteomes" id="UP000517712"/>
    </source>
</evidence>
<evidence type="ECO:0000313" key="2">
    <source>
        <dbReference type="EMBL" id="MBB5744232.1"/>
    </source>
</evidence>
<dbReference type="Proteomes" id="UP000517712">
    <property type="component" value="Unassembled WGS sequence"/>
</dbReference>
<feature type="region of interest" description="Disordered" evidence="1">
    <location>
        <begin position="337"/>
        <end position="373"/>
    </location>
</feature>
<keyword evidence="3" id="KW-1185">Reference proteome</keyword>
<comment type="caution">
    <text evidence="2">The sequence shown here is derived from an EMBL/GenBank/DDBJ whole genome shotgun (WGS) entry which is preliminary data.</text>
</comment>
<sequence>MTSTDTPTAPGVLVPGAHRLIRAVESGDGPFTGALVSHGDDVAVCVDAADLAGWGGWRYSGCEHVCGVLDVRRRSDGHDMLLPWCTQRVEAFLGRRRTADVLLAPGEVTTLVASLLRGVGELGDDVAAQGDWWLTGDGRPLFVHGEDGGAARVRTAALIDRVIPHAADRATARILTEIGAALREPRHHRDDDARWEHELLSSAAPRPLRTDVFAPERAASVATRKTVRVPTEGVSRPRSRSTERRGVREGLLAAMTVMRERARSSLERFARTRAADRPTGPIGAERSVRHPHRRSLVLAATVAAVVLGVGLMWPEGHAEEAAQTVDAGRAVRADSAIVDGDPSEVAPSSTVPEPAPSDEPSESPEPSPGATEDAVSALPRLLEAIAGCVHDGSETCPDAIVAEMITPTDGLIIQGAQGSEVSLVDDYGDVTVMRLSPLDAEFAQPEQMVVLERPESEWLVRDVYDVAHQPG</sequence>
<dbReference type="RefSeq" id="WP_184284326.1">
    <property type="nucleotide sequence ID" value="NZ_BAAAPG010000001.1"/>
</dbReference>